<dbReference type="InterPro" id="IPR000225">
    <property type="entry name" value="Armadillo"/>
</dbReference>
<dbReference type="InterPro" id="IPR016024">
    <property type="entry name" value="ARM-type_fold"/>
</dbReference>
<dbReference type="PROSITE" id="PS50176">
    <property type="entry name" value="ARM_REPEAT"/>
    <property type="match status" value="2"/>
</dbReference>
<feature type="compositionally biased region" description="Low complexity" evidence="2">
    <location>
        <begin position="540"/>
        <end position="570"/>
    </location>
</feature>
<reference evidence="4" key="1">
    <citation type="submission" date="2020-10" db="EMBL/GenBank/DDBJ databases">
        <title>Chromosome-scale genome assembly of the Allis shad, Alosa alosa.</title>
        <authorList>
            <person name="Margot Z."/>
            <person name="Christophe K."/>
            <person name="Cabau C."/>
            <person name="Louis A."/>
            <person name="Berthelot C."/>
            <person name="Parey E."/>
            <person name="Roest Crollius H."/>
            <person name="Montfort J."/>
            <person name="Robinson-Rechavi M."/>
            <person name="Bucao C."/>
            <person name="Bouchez O."/>
            <person name="Gislard M."/>
            <person name="Lluch J."/>
            <person name="Milhes M."/>
            <person name="Lampietro C."/>
            <person name="Lopez Roques C."/>
            <person name="Donnadieu C."/>
            <person name="Braasch I."/>
            <person name="Desvignes T."/>
            <person name="Postlethwait J."/>
            <person name="Bobe J."/>
            <person name="Guiguen Y."/>
        </authorList>
    </citation>
    <scope>NUCLEOTIDE SEQUENCE</scope>
    <source>
        <strain evidence="4">M-15738</strain>
        <tissue evidence="4">Blood</tissue>
    </source>
</reference>
<protein>
    <recommendedName>
        <fullName evidence="3">BTB domain-containing protein</fullName>
    </recommendedName>
</protein>
<feature type="compositionally biased region" description="Polar residues" evidence="2">
    <location>
        <begin position="571"/>
        <end position="583"/>
    </location>
</feature>
<dbReference type="InterPro" id="IPR011989">
    <property type="entry name" value="ARM-like"/>
</dbReference>
<feature type="compositionally biased region" description="Low complexity" evidence="2">
    <location>
        <begin position="618"/>
        <end position="639"/>
    </location>
</feature>
<proteinExistence type="predicted"/>
<feature type="compositionally biased region" description="Polar residues" evidence="2">
    <location>
        <begin position="511"/>
        <end position="539"/>
    </location>
</feature>
<gene>
    <name evidence="4" type="ORF">AALO_G00080490</name>
</gene>
<feature type="repeat" description="ARM" evidence="1">
    <location>
        <begin position="141"/>
        <end position="185"/>
    </location>
</feature>
<evidence type="ECO:0000259" key="3">
    <source>
        <dbReference type="PROSITE" id="PS50097"/>
    </source>
</evidence>
<dbReference type="Gene3D" id="1.25.10.10">
    <property type="entry name" value="Leucine-rich Repeat Variant"/>
    <property type="match status" value="1"/>
</dbReference>
<feature type="compositionally biased region" description="Polar residues" evidence="2">
    <location>
        <begin position="40"/>
        <end position="49"/>
    </location>
</feature>
<dbReference type="PANTHER" id="PTHR23312">
    <property type="entry name" value="ARMC5 ARMADILLO REPEAT-CONTAINING -RELATED"/>
    <property type="match status" value="1"/>
</dbReference>
<feature type="compositionally biased region" description="Basic and acidic residues" evidence="2">
    <location>
        <begin position="50"/>
        <end position="64"/>
    </location>
</feature>
<feature type="region of interest" description="Disordered" evidence="2">
    <location>
        <begin position="1100"/>
        <end position="1171"/>
    </location>
</feature>
<dbReference type="PROSITE" id="PS50097">
    <property type="entry name" value="BTB"/>
    <property type="match status" value="1"/>
</dbReference>
<feature type="region of interest" description="Disordered" evidence="2">
    <location>
        <begin position="1"/>
        <end position="20"/>
    </location>
</feature>
<feature type="domain" description="BTB" evidence="3">
    <location>
        <begin position="946"/>
        <end position="1025"/>
    </location>
</feature>
<organism evidence="4 5">
    <name type="scientific">Alosa alosa</name>
    <name type="common">allis shad</name>
    <dbReference type="NCBI Taxonomy" id="278164"/>
    <lineage>
        <taxon>Eukaryota</taxon>
        <taxon>Metazoa</taxon>
        <taxon>Chordata</taxon>
        <taxon>Craniata</taxon>
        <taxon>Vertebrata</taxon>
        <taxon>Euteleostomi</taxon>
        <taxon>Actinopterygii</taxon>
        <taxon>Neopterygii</taxon>
        <taxon>Teleostei</taxon>
        <taxon>Clupei</taxon>
        <taxon>Clupeiformes</taxon>
        <taxon>Clupeoidei</taxon>
        <taxon>Clupeidae</taxon>
        <taxon>Alosa</taxon>
    </lineage>
</organism>
<dbReference type="GO" id="GO:0005829">
    <property type="term" value="C:cytosol"/>
    <property type="evidence" value="ECO:0007669"/>
    <property type="project" value="TreeGrafter"/>
</dbReference>
<keyword evidence="5" id="KW-1185">Reference proteome</keyword>
<dbReference type="SMART" id="SM00185">
    <property type="entry name" value="ARM"/>
    <property type="match status" value="4"/>
</dbReference>
<dbReference type="PANTHER" id="PTHR23312:SF8">
    <property type="entry name" value="ARMADILLO REPEAT-CONTAINING PROTEIN 5"/>
    <property type="match status" value="1"/>
</dbReference>
<dbReference type="InterPro" id="IPR000210">
    <property type="entry name" value="BTB/POZ_dom"/>
</dbReference>
<sequence length="1257" mass="133999">MATHGHLKNSNGSTKEGSSALPESSLTWCISQLSKVSLAASNQSNVSQETEPKNKEGRDKTRDIQKKLQASQWRALVAIRTQHIKGGDSRINRFRTQGGLPPLLDLLRRPDSSRKTLDLALSILANCCTEREARREVRKLEGITVIVDVMKRNVAVETLENRGARALGNLAMDPDGSALVHSAGGVPPLLLCLSLSPSTPSSSSSPNPSSPSSPSSVSPSSLPSSAKLECAQSAARALLYLADTPANRLSLLSQGAMPALAPLMSPELPLGLRRASLRALHELTRGCGAECAREVSRSGALAQLGALVSEEAAKPLEELALKTLANLCSQGCLRPLVGSLGAIQKFSEEVKKDPSKSGVLLKALCLCCKEAVNRVKVKESGGLEVLIGFLSAHQNHPLTRLAILACVDFVYDESALEQLQDLGLIPLLVARLVEYAKGEEPVAKSDSSPSSASDLMSPSCFDSFDFPHPDGNKKDDVGKEQGSGSSSFLSLRSWLVSEGLISSEGELLESPASTESDCGGSLASSPSVATSPFTPISDASSSGTCLSPTSSVHSQSSVSSVSKPGLLPPLNQLTVPHSSQRNVPLSPSNPQSPPLCTSGPKPTSPSKVCSPPKKRPRVSSLSSSSSHSSASSFSSSTCSSVVSLDAPPVLSRTPAYHHPYHPEPWAPESPILLLLSRFSHASDPSATLVNSGVLSSLLYYLTHHKDPSGRCFRMLSRLSCNPNCLQALLRTGAVSMIHQDLCLRGSSIRVRRGQERQTDRVKAKVRQLGLGLLSNLRVQCEAGFGTGVMSHIMLSGIEVDRLFCALSLPLICSNKVLLKKLLFDNRGLMQALEPLCCQADSKDDNNHPERCKTFLSCWLCPPQEVTLSRFHLLYSSLLIGCLSNLLVHSKAELDQKKGSVEPQVTVETPLSPNTALVPLKGTGNDLPPSPKKPCLSSSCSYADATHNIFLQLDDGTQVPACWEALAGGEGESGDGGSEYFRALLTGGFGEAQGKEGEAILVKDVRYGVLIPVLHYLHGCRLTDRERGQEQEEDTGEGGRGRCCLLESLTLKSWDSPDFQKTALAEGMVGACRFLVTGLQRATEDMCVTLLHTLATKPASLSLPQRSPKPVPGGIPRPLQSSKVVKSPLQSGPKSTPKTVKQNPKVGSSSEVEQVPRTPLKLPQDTSSSATEGTLVSNCTLAPLLPQLYWFSQRYNYPRLGRACLSILLRPQGVNRMSPAASLPPVQAADCLLRLVKHADCQESLKRDLLGLAAAALS</sequence>
<feature type="region of interest" description="Disordered" evidence="2">
    <location>
        <begin position="507"/>
        <end position="639"/>
    </location>
</feature>
<feature type="repeat" description="ARM" evidence="1">
    <location>
        <begin position="98"/>
        <end position="142"/>
    </location>
</feature>
<evidence type="ECO:0000313" key="5">
    <source>
        <dbReference type="Proteomes" id="UP000823561"/>
    </source>
</evidence>
<feature type="compositionally biased region" description="Polar residues" evidence="2">
    <location>
        <begin position="1118"/>
        <end position="1151"/>
    </location>
</feature>
<name>A0AAV6H2U7_9TELE</name>
<feature type="region of interest" description="Disordered" evidence="2">
    <location>
        <begin position="197"/>
        <end position="223"/>
    </location>
</feature>
<dbReference type="Proteomes" id="UP000823561">
    <property type="component" value="Chromosome 6"/>
</dbReference>
<dbReference type="SUPFAM" id="SSF48371">
    <property type="entry name" value="ARM repeat"/>
    <property type="match status" value="2"/>
</dbReference>
<dbReference type="AlphaFoldDB" id="A0AAV6H2U7"/>
<dbReference type="EMBL" id="JADWDJ010000006">
    <property type="protein sequence ID" value="KAG5279686.1"/>
    <property type="molecule type" value="Genomic_DNA"/>
</dbReference>
<dbReference type="InterPro" id="IPR055445">
    <property type="entry name" value="ARM_ARMC5"/>
</dbReference>
<dbReference type="Pfam" id="PF24768">
    <property type="entry name" value="ARM_ARMC5"/>
    <property type="match status" value="1"/>
</dbReference>
<feature type="region of interest" description="Disordered" evidence="2">
    <location>
        <begin position="40"/>
        <end position="64"/>
    </location>
</feature>
<accession>A0AAV6H2U7</accession>
<evidence type="ECO:0000313" key="4">
    <source>
        <dbReference type="EMBL" id="KAG5279686.1"/>
    </source>
</evidence>
<comment type="caution">
    <text evidence="4">The sequence shown here is derived from an EMBL/GenBank/DDBJ whole genome shotgun (WGS) entry which is preliminary data.</text>
</comment>
<evidence type="ECO:0000256" key="2">
    <source>
        <dbReference type="SAM" id="MobiDB-lite"/>
    </source>
</evidence>
<feature type="compositionally biased region" description="Polar residues" evidence="2">
    <location>
        <begin position="8"/>
        <end position="20"/>
    </location>
</feature>
<dbReference type="GO" id="GO:0009653">
    <property type="term" value="P:anatomical structure morphogenesis"/>
    <property type="evidence" value="ECO:0007669"/>
    <property type="project" value="TreeGrafter"/>
</dbReference>
<evidence type="ECO:0000256" key="1">
    <source>
        <dbReference type="PROSITE-ProRule" id="PRU00259"/>
    </source>
</evidence>